<sequence length="93" mass="10904">MGTDNPNVRLLSTKKVLDNNRLYSVSITFRLFVFEALPTLISELMSSKSDGDRSRTRARFEEHSEILDAKLNHLVHTHKRKFITSIKIYQRRN</sequence>
<evidence type="ECO:0000313" key="2">
    <source>
        <dbReference type="Proteomes" id="UP001054945"/>
    </source>
</evidence>
<evidence type="ECO:0000313" key="1">
    <source>
        <dbReference type="EMBL" id="GIY99782.1"/>
    </source>
</evidence>
<comment type="caution">
    <text evidence="1">The sequence shown here is derived from an EMBL/GenBank/DDBJ whole genome shotgun (WGS) entry which is preliminary data.</text>
</comment>
<dbReference type="EMBL" id="BPLR01018459">
    <property type="protein sequence ID" value="GIY99782.1"/>
    <property type="molecule type" value="Genomic_DNA"/>
</dbReference>
<accession>A0AAV4XYC7</accession>
<dbReference type="AlphaFoldDB" id="A0AAV4XYC7"/>
<reference evidence="1 2" key="1">
    <citation type="submission" date="2021-06" db="EMBL/GenBank/DDBJ databases">
        <title>Caerostris extrusa draft genome.</title>
        <authorList>
            <person name="Kono N."/>
            <person name="Arakawa K."/>
        </authorList>
    </citation>
    <scope>NUCLEOTIDE SEQUENCE [LARGE SCALE GENOMIC DNA]</scope>
</reference>
<protein>
    <submittedName>
        <fullName evidence="1">Uncharacterized protein</fullName>
    </submittedName>
</protein>
<gene>
    <name evidence="1" type="ORF">CEXT_157201</name>
</gene>
<dbReference type="Proteomes" id="UP001054945">
    <property type="component" value="Unassembled WGS sequence"/>
</dbReference>
<name>A0AAV4XYC7_CAEEX</name>
<organism evidence="1 2">
    <name type="scientific">Caerostris extrusa</name>
    <name type="common">Bark spider</name>
    <name type="synonym">Caerostris bankana</name>
    <dbReference type="NCBI Taxonomy" id="172846"/>
    <lineage>
        <taxon>Eukaryota</taxon>
        <taxon>Metazoa</taxon>
        <taxon>Ecdysozoa</taxon>
        <taxon>Arthropoda</taxon>
        <taxon>Chelicerata</taxon>
        <taxon>Arachnida</taxon>
        <taxon>Araneae</taxon>
        <taxon>Araneomorphae</taxon>
        <taxon>Entelegynae</taxon>
        <taxon>Araneoidea</taxon>
        <taxon>Araneidae</taxon>
        <taxon>Caerostris</taxon>
    </lineage>
</organism>
<keyword evidence="2" id="KW-1185">Reference proteome</keyword>
<proteinExistence type="predicted"/>